<dbReference type="OMA" id="TERVNCE"/>
<dbReference type="AlphaFoldDB" id="A0A0A1U0G6"/>
<evidence type="ECO:0000313" key="1">
    <source>
        <dbReference type="EMBL" id="ELP87372.1"/>
    </source>
</evidence>
<dbReference type="Proteomes" id="UP000014680">
    <property type="component" value="Unassembled WGS sequence"/>
</dbReference>
<evidence type="ECO:0000313" key="2">
    <source>
        <dbReference type="Proteomes" id="UP000014680"/>
    </source>
</evidence>
<sequence>MKGNPPSSISRVLELSNFLYAVQNKKVATTKNTVNLFLESQGISKTINFQSTGFFYGRRVVNSKFGANLTNTEELERLLQDQFEKVPVEYIFMLEEYGYQKYRDTKISVVLRSSIVSYAENFELGRESKLSNRVYICNVNGDRLPVLKAHHEEYYTMTELTNWWDTVIIPEISKMCEAKKYYGSVVFLMDGFYSEAFLGHETSLENNTLEIIYMSHDESKKFNPLTVALNEFEMPFETIGKGVMEQICSKLGFTDRLEKTTSEKTKELIEKVQKTSSVLGTSHSLLKKKSTKKSKKTNNTKSLNYETERVNCEEECYLEPPVHDGGSASLLENSETLCKTHSKPKSVFLENFDESYLDTLPPTNELLYSYYIGLNGEMRRLYRFYKKNYGEQERLRNFRCASPQLVKDVKVLRGSEAFKEIGNYFEQFVYMWLNFKQKEDALSDLYGNRIGFVKDSFLFKSSVKTLDTKKELKREESKHGVFSISQITTILYKFGIFSLIPEELKFLGIHRVVAPTLVYPEEYRKIGEKASLLEMKRDIQNHLKDIPQHFIFNFGVLDVHLQQLNTLNFYKTNAKTEKFDELRNAAVRENELPIENTISFIQNQVMVCISGDGRSAKPYVKFDTAKMKMALYYKKELNSCDGIYSNNYGTILEEEFSAYFNTEILNFINTQRSERQYEGVAVILINEFFKKWLEALNVMLKSENVEVVYVKEEIAYFCEPVRRFEDLMIKEITGVLVRKGVVLKRSHFTPENFPMIKKILQNEQMVRTSYEKCGFVLNEKIEMVDDTTMAEMYAKDIKELVNPIEVKLRAKKYQVEIKYAKMVFRVIFMKVLEMTDFTKLENEYDLYDYLFNNNPILVGSNFEMFLDDDSPKRLTEQQIENLDLICEKQEMEIQDDESHSDDVVICERPEGEIKETVIMEIDSSD</sequence>
<dbReference type="RefSeq" id="XP_004254143.1">
    <property type="nucleotide sequence ID" value="XM_004254095.1"/>
</dbReference>
<dbReference type="OrthoDB" id="27292at2759"/>
<keyword evidence="2" id="KW-1185">Reference proteome</keyword>
<gene>
    <name evidence="1" type="ORF">EIN_096290</name>
</gene>
<accession>A0A0A1U0G6</accession>
<name>A0A0A1U0G6_ENTIV</name>
<dbReference type="VEuPathDB" id="AmoebaDB:EIN_096290"/>
<dbReference type="EMBL" id="KB206860">
    <property type="protein sequence ID" value="ELP87372.1"/>
    <property type="molecule type" value="Genomic_DNA"/>
</dbReference>
<protein>
    <submittedName>
        <fullName evidence="1">Uncharacterized protein</fullName>
    </submittedName>
</protein>
<dbReference type="KEGG" id="eiv:EIN_096290"/>
<reference evidence="1 2" key="1">
    <citation type="submission" date="2012-10" db="EMBL/GenBank/DDBJ databases">
        <authorList>
            <person name="Zafar N."/>
            <person name="Inman J."/>
            <person name="Hall N."/>
            <person name="Lorenzi H."/>
            <person name="Caler E."/>
        </authorList>
    </citation>
    <scope>NUCLEOTIDE SEQUENCE [LARGE SCALE GENOMIC DNA]</scope>
    <source>
        <strain evidence="1 2">IP1</strain>
    </source>
</reference>
<organism evidence="1 2">
    <name type="scientific">Entamoeba invadens IP1</name>
    <dbReference type="NCBI Taxonomy" id="370355"/>
    <lineage>
        <taxon>Eukaryota</taxon>
        <taxon>Amoebozoa</taxon>
        <taxon>Evosea</taxon>
        <taxon>Archamoebae</taxon>
        <taxon>Mastigamoebida</taxon>
        <taxon>Entamoebidae</taxon>
        <taxon>Entamoeba</taxon>
    </lineage>
</organism>
<dbReference type="GeneID" id="14886439"/>
<proteinExistence type="predicted"/>